<dbReference type="InterPro" id="IPR000719">
    <property type="entry name" value="Prot_kinase_dom"/>
</dbReference>
<dbReference type="GO" id="GO:0042127">
    <property type="term" value="P:regulation of cell population proliferation"/>
    <property type="evidence" value="ECO:0007669"/>
    <property type="project" value="TreeGrafter"/>
</dbReference>
<dbReference type="Pfam" id="PF07714">
    <property type="entry name" value="PK_Tyr_Ser-Thr"/>
    <property type="match status" value="1"/>
</dbReference>
<organism evidence="5">
    <name type="scientific">Schistocephalus solidus</name>
    <name type="common">Tapeworm</name>
    <dbReference type="NCBI Taxonomy" id="70667"/>
    <lineage>
        <taxon>Eukaryota</taxon>
        <taxon>Metazoa</taxon>
        <taxon>Spiralia</taxon>
        <taxon>Lophotrochozoa</taxon>
        <taxon>Platyhelminthes</taxon>
        <taxon>Cestoda</taxon>
        <taxon>Eucestoda</taxon>
        <taxon>Diphyllobothriidea</taxon>
        <taxon>Diphyllobothriidae</taxon>
        <taxon>Schistocephalus</taxon>
    </lineage>
</organism>
<keyword evidence="2" id="KW-0067">ATP-binding</keyword>
<dbReference type="InterPro" id="IPR050122">
    <property type="entry name" value="RTK"/>
</dbReference>
<feature type="region of interest" description="Disordered" evidence="3">
    <location>
        <begin position="242"/>
        <end position="282"/>
    </location>
</feature>
<dbReference type="InterPro" id="IPR011009">
    <property type="entry name" value="Kinase-like_dom_sf"/>
</dbReference>
<dbReference type="GO" id="GO:0045664">
    <property type="term" value="P:regulation of neuron differentiation"/>
    <property type="evidence" value="ECO:0007669"/>
    <property type="project" value="TreeGrafter"/>
</dbReference>
<feature type="compositionally biased region" description="Polar residues" evidence="3">
    <location>
        <begin position="242"/>
        <end position="251"/>
    </location>
</feature>
<evidence type="ECO:0000256" key="2">
    <source>
        <dbReference type="PROSITE-ProRule" id="PRU10141"/>
    </source>
</evidence>
<dbReference type="PROSITE" id="PS00107">
    <property type="entry name" value="PROTEIN_KINASE_ATP"/>
    <property type="match status" value="1"/>
</dbReference>
<dbReference type="GO" id="GO:0043235">
    <property type="term" value="C:receptor complex"/>
    <property type="evidence" value="ECO:0007669"/>
    <property type="project" value="TreeGrafter"/>
</dbReference>
<dbReference type="GO" id="GO:0005524">
    <property type="term" value="F:ATP binding"/>
    <property type="evidence" value="ECO:0007669"/>
    <property type="project" value="UniProtKB-UniRule"/>
</dbReference>
<dbReference type="InterPro" id="IPR001245">
    <property type="entry name" value="Ser-Thr/Tyr_kinase_cat_dom"/>
</dbReference>
<dbReference type="WBParaSite" id="SSLN_0001115301-mRNA-1">
    <property type="protein sequence ID" value="SSLN_0001115301-mRNA-1"/>
    <property type="gene ID" value="SSLN_0001115301"/>
</dbReference>
<dbReference type="AlphaFoldDB" id="A0A183T2N7"/>
<feature type="compositionally biased region" description="Low complexity" evidence="3">
    <location>
        <begin position="267"/>
        <end position="281"/>
    </location>
</feature>
<dbReference type="PROSITE" id="PS50011">
    <property type="entry name" value="PROTEIN_KINASE_DOM"/>
    <property type="match status" value="1"/>
</dbReference>
<evidence type="ECO:0000313" key="5">
    <source>
        <dbReference type="WBParaSite" id="SSLN_0001115301-mRNA-1"/>
    </source>
</evidence>
<proteinExistence type="predicted"/>
<dbReference type="GO" id="GO:0004714">
    <property type="term" value="F:transmembrane receptor protein tyrosine kinase activity"/>
    <property type="evidence" value="ECO:0007669"/>
    <property type="project" value="TreeGrafter"/>
</dbReference>
<feature type="binding site" evidence="2">
    <location>
        <position position="175"/>
    </location>
    <ligand>
        <name>ATP</name>
        <dbReference type="ChEBI" id="CHEBI:30616"/>
    </ligand>
</feature>
<evidence type="ECO:0000256" key="1">
    <source>
        <dbReference type="ARBA" id="ARBA00004167"/>
    </source>
</evidence>
<sequence length="323" mass="36124">LTHLDPEPRVNFTLPVSSPTEIRLRAVNSVGESDPALKLIKPPLSAINGRRDFPKGKHPFIISLNRASGGGQMRLLNGSLQDTSLAATKTTSLSGTGGAPMDLSTFEPVWNQELNSLYGNVFSDNNEIYQDMHIPSSRIRFLHYIGCGAFGKVWEGCLQTTDVDGNVQYQKVALKVRNSKSLTEAEFKREAMLMRRYQHENIVRFYGVSLDSPEHQCLVLEMMEQGNLRDYLHKARPRLTSAQAEQISRQEYSARSDRSSRQTNVATSTSLSETTQESGLSISKSGGVELHSLLEMPALIQIMRDVAQGCQYLEEQHFVHRQV</sequence>
<dbReference type="GO" id="GO:0007169">
    <property type="term" value="P:cell surface receptor protein tyrosine kinase signaling pathway"/>
    <property type="evidence" value="ECO:0007669"/>
    <property type="project" value="TreeGrafter"/>
</dbReference>
<name>A0A183T2N7_SCHSO</name>
<evidence type="ECO:0000256" key="3">
    <source>
        <dbReference type="SAM" id="MobiDB-lite"/>
    </source>
</evidence>
<dbReference type="InterPro" id="IPR017441">
    <property type="entry name" value="Protein_kinase_ATP_BS"/>
</dbReference>
<dbReference type="PANTHER" id="PTHR24416:SF604">
    <property type="entry name" value="RECEPTOR PROTEIN-TYROSINE KINASE"/>
    <property type="match status" value="1"/>
</dbReference>
<keyword evidence="2" id="KW-0547">Nucleotide-binding</keyword>
<dbReference type="SUPFAM" id="SSF56112">
    <property type="entry name" value="Protein kinase-like (PK-like)"/>
    <property type="match status" value="1"/>
</dbReference>
<protein>
    <submittedName>
        <fullName evidence="5">Non-specific protein-tyrosine kinase</fullName>
    </submittedName>
</protein>
<reference evidence="5" key="1">
    <citation type="submission" date="2016-06" db="UniProtKB">
        <authorList>
            <consortium name="WormBaseParasite"/>
        </authorList>
    </citation>
    <scope>IDENTIFICATION</scope>
</reference>
<dbReference type="PANTHER" id="PTHR24416">
    <property type="entry name" value="TYROSINE-PROTEIN KINASE RECEPTOR"/>
    <property type="match status" value="1"/>
</dbReference>
<comment type="subcellular location">
    <subcellularLocation>
        <location evidence="1">Membrane</location>
        <topology evidence="1">Single-pass membrane protein</topology>
    </subcellularLocation>
</comment>
<dbReference type="GO" id="GO:0005886">
    <property type="term" value="C:plasma membrane"/>
    <property type="evidence" value="ECO:0007669"/>
    <property type="project" value="TreeGrafter"/>
</dbReference>
<accession>A0A183T2N7</accession>
<dbReference type="Gene3D" id="1.10.510.10">
    <property type="entry name" value="Transferase(Phosphotransferase) domain 1"/>
    <property type="match status" value="1"/>
</dbReference>
<evidence type="ECO:0000259" key="4">
    <source>
        <dbReference type="PROSITE" id="PS50011"/>
    </source>
</evidence>
<feature type="domain" description="Protein kinase" evidence="4">
    <location>
        <begin position="139"/>
        <end position="323"/>
    </location>
</feature>